<protein>
    <recommendedName>
        <fullName evidence="9">Major facilitator superfamily (MFS) profile domain-containing protein</fullName>
    </recommendedName>
</protein>
<evidence type="ECO:0000313" key="11">
    <source>
        <dbReference type="Proteomes" id="UP000184356"/>
    </source>
</evidence>
<dbReference type="SUPFAM" id="SSF55031">
    <property type="entry name" value="Bacterial exopeptidase dimerisation domain"/>
    <property type="match status" value="1"/>
</dbReference>
<evidence type="ECO:0000256" key="8">
    <source>
        <dbReference type="SAM" id="Phobius"/>
    </source>
</evidence>
<dbReference type="PANTHER" id="PTHR30575">
    <property type="entry name" value="PEPTIDASE M20"/>
    <property type="match status" value="1"/>
</dbReference>
<feature type="transmembrane region" description="Helical" evidence="8">
    <location>
        <begin position="806"/>
        <end position="827"/>
    </location>
</feature>
<evidence type="ECO:0000256" key="4">
    <source>
        <dbReference type="ARBA" id="ARBA00022692"/>
    </source>
</evidence>
<dbReference type="Pfam" id="PF01546">
    <property type="entry name" value="Peptidase_M20"/>
    <property type="match status" value="1"/>
</dbReference>
<dbReference type="RefSeq" id="XP_040698855.1">
    <property type="nucleotide sequence ID" value="XM_040849903.1"/>
</dbReference>
<keyword evidence="4 8" id="KW-0812">Transmembrane</keyword>
<feature type="transmembrane region" description="Helical" evidence="8">
    <location>
        <begin position="455"/>
        <end position="478"/>
    </location>
</feature>
<dbReference type="SUPFAM" id="SSF53187">
    <property type="entry name" value="Zn-dependent exopeptidases"/>
    <property type="match status" value="1"/>
</dbReference>
<evidence type="ECO:0000256" key="5">
    <source>
        <dbReference type="ARBA" id="ARBA00022989"/>
    </source>
</evidence>
<dbReference type="NCBIfam" id="TIGR01891">
    <property type="entry name" value="amidohydrolases"/>
    <property type="match status" value="1"/>
</dbReference>
<dbReference type="InterPro" id="IPR011701">
    <property type="entry name" value="MFS"/>
</dbReference>
<evidence type="ECO:0000256" key="1">
    <source>
        <dbReference type="ARBA" id="ARBA00004141"/>
    </source>
</evidence>
<dbReference type="Gene3D" id="3.40.630.10">
    <property type="entry name" value="Zn peptidases"/>
    <property type="match status" value="1"/>
</dbReference>
<feature type="transmembrane region" description="Helical" evidence="8">
    <location>
        <begin position="513"/>
        <end position="532"/>
    </location>
</feature>
<evidence type="ECO:0000256" key="7">
    <source>
        <dbReference type="ARBA" id="ARBA00037968"/>
    </source>
</evidence>
<evidence type="ECO:0000259" key="9">
    <source>
        <dbReference type="PROSITE" id="PS50850"/>
    </source>
</evidence>
<dbReference type="InterPro" id="IPR052030">
    <property type="entry name" value="Peptidase_M20/M20A_hydrolases"/>
</dbReference>
<dbReference type="InterPro" id="IPR020846">
    <property type="entry name" value="MFS_dom"/>
</dbReference>
<keyword evidence="6 8" id="KW-0472">Membrane</keyword>
<evidence type="ECO:0000256" key="3">
    <source>
        <dbReference type="ARBA" id="ARBA00022448"/>
    </source>
</evidence>
<dbReference type="GO" id="GO:0016020">
    <property type="term" value="C:membrane"/>
    <property type="evidence" value="ECO:0007669"/>
    <property type="project" value="UniProtKB-SubCell"/>
</dbReference>
<dbReference type="Proteomes" id="UP000184356">
    <property type="component" value="Unassembled WGS sequence"/>
</dbReference>
<feature type="transmembrane region" description="Helical" evidence="8">
    <location>
        <begin position="577"/>
        <end position="597"/>
    </location>
</feature>
<dbReference type="GeneID" id="63765976"/>
<comment type="similarity">
    <text evidence="2">Belongs to the peptidase M20A family.</text>
</comment>
<dbReference type="VEuPathDB" id="FungiDB:ASPSYDRAFT_60798"/>
<sequence>MEHDRDQVRRVISEYLAGVDKSLQRLNLDIHSNPELAYEEHYAHDIISTFLERQDVVVTRSAYGLATCFEATSGSGGRCVNFNAELDALPGLGHACGHNLIATASVAAFLALRHALAEFSVQGRVQLLGTPAEEDGGGKIDLLKAGAYEKADVSLMVHPMAESSFRDRGVVGAAGQRSIACVDLVCTFTGVSAHAGANPWEGVNALDAFVTSYMNISALRQQIQPQDRIHGTILEAPKITNAIPERTVAKFSVRSTTMSSLARLTERVRLCLKAGALATGCQVAFEDTTAYADLRVNEHLCAEYRRSMQEQGETLLLVEEDVMTGSTDQGNVSHAIPALHGIIGIPVLNGAQNHTREFCVASGQLAAYKIILKAAAAMAMTGWTILIDDSFYVDQTGNVADVATPEARKVRLKIDCVLLPLLGVCYMLQFLDKQTLSYASLLGILDDVNLVDSQFSWTASIFYFGFIFWSYPTVYLSVRLPIGKYLSCTVIVWAAVLMCHAACRSFATLMVTRFFLGAFEAAIAPGFSLITGKWYTRKEQPLRYGLWFAGSAVASLFGGLAAYGIGHIDGALAPWQYLFLIFGGVTAFWGTVMLFLLPDSTNNALWLRKAQRQVAAQRVLESSQNVRGGRGGGYKPYQVVEAFKDPVTWCLSLYSFSVNIANGGLTSFGSLVIQGFGYEGIQALLIQMPTGAAQLGFIFVGAIICSYFRNMRTIVMFCFAVISMLGMVLMYALDENNRSGRLAGFCLSLAFSANMPIALSLVTSNVGGMTKKATVNACVLVMYCVGNIVGPQFFNVEDAPNYPKGIRASLAGFCLGAFFVAALRVYLMWANARRDRQSNSEESTVPDLEDKTDWEIPSFRYVL</sequence>
<dbReference type="CDD" id="cd05672">
    <property type="entry name" value="M20_ACY1L2-like"/>
    <property type="match status" value="1"/>
</dbReference>
<keyword evidence="3" id="KW-0813">Transport</keyword>
<dbReference type="AlphaFoldDB" id="A0A1L9T6H1"/>
<accession>A0A1L9T6H1</accession>
<dbReference type="EMBL" id="KV878593">
    <property type="protein sequence ID" value="OJJ55049.1"/>
    <property type="molecule type" value="Genomic_DNA"/>
</dbReference>
<feature type="transmembrane region" description="Helical" evidence="8">
    <location>
        <begin position="653"/>
        <end position="673"/>
    </location>
</feature>
<comment type="similarity">
    <text evidence="7">Belongs to the major facilitator superfamily. Allantoate permease family.</text>
</comment>
<dbReference type="InterPro" id="IPR002933">
    <property type="entry name" value="Peptidase_M20"/>
</dbReference>
<comment type="subcellular location">
    <subcellularLocation>
        <location evidence="1">Membrane</location>
        <topology evidence="1">Multi-pass membrane protein</topology>
    </subcellularLocation>
</comment>
<dbReference type="PROSITE" id="PS50850">
    <property type="entry name" value="MFS"/>
    <property type="match status" value="1"/>
</dbReference>
<dbReference type="PANTHER" id="PTHR30575:SF8">
    <property type="entry name" value="PEPTIDASE M20 DOMAIN-CONTAINING PROTEIN 2"/>
    <property type="match status" value="1"/>
</dbReference>
<dbReference type="FunFam" id="3.30.70.360:FF:000004">
    <property type="entry name" value="Peptidase M20 domain-containing protein 2"/>
    <property type="match status" value="1"/>
</dbReference>
<dbReference type="Pfam" id="PF07690">
    <property type="entry name" value="MFS_1"/>
    <property type="match status" value="1"/>
</dbReference>
<organism evidence="10 11">
    <name type="scientific">Aspergillus sydowii CBS 593.65</name>
    <dbReference type="NCBI Taxonomy" id="1036612"/>
    <lineage>
        <taxon>Eukaryota</taxon>
        <taxon>Fungi</taxon>
        <taxon>Dikarya</taxon>
        <taxon>Ascomycota</taxon>
        <taxon>Pezizomycotina</taxon>
        <taxon>Eurotiomycetes</taxon>
        <taxon>Eurotiomycetidae</taxon>
        <taxon>Eurotiales</taxon>
        <taxon>Aspergillaceae</taxon>
        <taxon>Aspergillus</taxon>
        <taxon>Aspergillus subgen. Nidulantes</taxon>
    </lineage>
</organism>
<evidence type="ECO:0000256" key="2">
    <source>
        <dbReference type="ARBA" id="ARBA00006247"/>
    </source>
</evidence>
<proteinExistence type="inferred from homology"/>
<dbReference type="FunFam" id="1.20.1250.20:FF:000064">
    <property type="entry name" value="MFS allantoate transporter"/>
    <property type="match status" value="1"/>
</dbReference>
<dbReference type="InterPro" id="IPR011650">
    <property type="entry name" value="Peptidase_M20_dimer"/>
</dbReference>
<dbReference type="InterPro" id="IPR036259">
    <property type="entry name" value="MFS_trans_sf"/>
</dbReference>
<dbReference type="InterPro" id="IPR017439">
    <property type="entry name" value="Amidohydrolase"/>
</dbReference>
<dbReference type="GO" id="GO:0022857">
    <property type="term" value="F:transmembrane transporter activity"/>
    <property type="evidence" value="ECO:0007669"/>
    <property type="project" value="InterPro"/>
</dbReference>
<keyword evidence="11" id="KW-1185">Reference proteome</keyword>
<name>A0A1L9T6H1_9EURO</name>
<feature type="domain" description="Major facilitator superfamily (MFS) profile" evidence="9">
    <location>
        <begin position="418"/>
        <end position="834"/>
    </location>
</feature>
<keyword evidence="5 8" id="KW-1133">Transmembrane helix</keyword>
<feature type="transmembrane region" description="Helical" evidence="8">
    <location>
        <begin position="685"/>
        <end position="707"/>
    </location>
</feature>
<feature type="transmembrane region" description="Helical" evidence="8">
    <location>
        <begin position="544"/>
        <end position="565"/>
    </location>
</feature>
<dbReference type="STRING" id="1036612.A0A1L9T6H1"/>
<dbReference type="Gene3D" id="1.20.1250.20">
    <property type="entry name" value="MFS general substrate transporter like domains"/>
    <property type="match status" value="2"/>
</dbReference>
<dbReference type="InterPro" id="IPR036264">
    <property type="entry name" value="Bact_exopeptidase_dim_dom"/>
</dbReference>
<feature type="transmembrane region" description="Helical" evidence="8">
    <location>
        <begin position="714"/>
        <end position="733"/>
    </location>
</feature>
<dbReference type="Gene3D" id="3.30.70.360">
    <property type="match status" value="1"/>
</dbReference>
<gene>
    <name evidence="10" type="ORF">ASPSYDRAFT_60798</name>
</gene>
<reference evidence="11" key="1">
    <citation type="journal article" date="2017" name="Genome Biol.">
        <title>Comparative genomics reveals high biological diversity and specific adaptations in the industrially and medically important fungal genus Aspergillus.</title>
        <authorList>
            <person name="de Vries R.P."/>
            <person name="Riley R."/>
            <person name="Wiebenga A."/>
            <person name="Aguilar-Osorio G."/>
            <person name="Amillis S."/>
            <person name="Uchima C.A."/>
            <person name="Anderluh G."/>
            <person name="Asadollahi M."/>
            <person name="Askin M."/>
            <person name="Barry K."/>
            <person name="Battaglia E."/>
            <person name="Bayram O."/>
            <person name="Benocci T."/>
            <person name="Braus-Stromeyer S.A."/>
            <person name="Caldana C."/>
            <person name="Canovas D."/>
            <person name="Cerqueira G.C."/>
            <person name="Chen F."/>
            <person name="Chen W."/>
            <person name="Choi C."/>
            <person name="Clum A."/>
            <person name="Dos Santos R.A."/>
            <person name="Damasio A.R."/>
            <person name="Diallinas G."/>
            <person name="Emri T."/>
            <person name="Fekete E."/>
            <person name="Flipphi M."/>
            <person name="Freyberg S."/>
            <person name="Gallo A."/>
            <person name="Gournas C."/>
            <person name="Habgood R."/>
            <person name="Hainaut M."/>
            <person name="Harispe M.L."/>
            <person name="Henrissat B."/>
            <person name="Hilden K.S."/>
            <person name="Hope R."/>
            <person name="Hossain A."/>
            <person name="Karabika E."/>
            <person name="Karaffa L."/>
            <person name="Karanyi Z."/>
            <person name="Krasevec N."/>
            <person name="Kuo A."/>
            <person name="Kusch H."/>
            <person name="LaButti K."/>
            <person name="Lagendijk E.L."/>
            <person name="Lapidus A."/>
            <person name="Levasseur A."/>
            <person name="Lindquist E."/>
            <person name="Lipzen A."/>
            <person name="Logrieco A.F."/>
            <person name="MacCabe A."/>
            <person name="Maekelae M.R."/>
            <person name="Malavazi I."/>
            <person name="Melin P."/>
            <person name="Meyer V."/>
            <person name="Mielnichuk N."/>
            <person name="Miskei M."/>
            <person name="Molnar A.P."/>
            <person name="Mule G."/>
            <person name="Ngan C.Y."/>
            <person name="Orejas M."/>
            <person name="Orosz E."/>
            <person name="Ouedraogo J.P."/>
            <person name="Overkamp K.M."/>
            <person name="Park H.-S."/>
            <person name="Perrone G."/>
            <person name="Piumi F."/>
            <person name="Punt P.J."/>
            <person name="Ram A.F."/>
            <person name="Ramon A."/>
            <person name="Rauscher S."/>
            <person name="Record E."/>
            <person name="Riano-Pachon D.M."/>
            <person name="Robert V."/>
            <person name="Roehrig J."/>
            <person name="Ruller R."/>
            <person name="Salamov A."/>
            <person name="Salih N.S."/>
            <person name="Samson R.A."/>
            <person name="Sandor E."/>
            <person name="Sanguinetti M."/>
            <person name="Schuetze T."/>
            <person name="Sepcic K."/>
            <person name="Shelest E."/>
            <person name="Sherlock G."/>
            <person name="Sophianopoulou V."/>
            <person name="Squina F.M."/>
            <person name="Sun H."/>
            <person name="Susca A."/>
            <person name="Todd R.B."/>
            <person name="Tsang A."/>
            <person name="Unkles S.E."/>
            <person name="van de Wiele N."/>
            <person name="van Rossen-Uffink D."/>
            <person name="Oliveira J.V."/>
            <person name="Vesth T.C."/>
            <person name="Visser J."/>
            <person name="Yu J.-H."/>
            <person name="Zhou M."/>
            <person name="Andersen M.R."/>
            <person name="Archer D.B."/>
            <person name="Baker S.E."/>
            <person name="Benoit I."/>
            <person name="Brakhage A.A."/>
            <person name="Braus G.H."/>
            <person name="Fischer R."/>
            <person name="Frisvad J.C."/>
            <person name="Goldman G.H."/>
            <person name="Houbraken J."/>
            <person name="Oakley B."/>
            <person name="Pocsi I."/>
            <person name="Scazzocchio C."/>
            <person name="Seiboth B."/>
            <person name="vanKuyk P.A."/>
            <person name="Wortman J."/>
            <person name="Dyer P.S."/>
            <person name="Grigoriev I.V."/>
        </authorList>
    </citation>
    <scope>NUCLEOTIDE SEQUENCE [LARGE SCALE GENOMIC DNA]</scope>
    <source>
        <strain evidence="11">CBS 593.65</strain>
    </source>
</reference>
<dbReference type="Pfam" id="PF07687">
    <property type="entry name" value="M20_dimer"/>
    <property type="match status" value="1"/>
</dbReference>
<evidence type="ECO:0000256" key="6">
    <source>
        <dbReference type="ARBA" id="ARBA00023136"/>
    </source>
</evidence>
<dbReference type="SUPFAM" id="SSF103473">
    <property type="entry name" value="MFS general substrate transporter"/>
    <property type="match status" value="1"/>
</dbReference>
<feature type="transmembrane region" description="Helical" evidence="8">
    <location>
        <begin position="774"/>
        <end position="794"/>
    </location>
</feature>
<feature type="transmembrane region" description="Helical" evidence="8">
    <location>
        <begin position="485"/>
        <end position="507"/>
    </location>
</feature>
<evidence type="ECO:0000313" key="10">
    <source>
        <dbReference type="EMBL" id="OJJ55049.1"/>
    </source>
</evidence>
<dbReference type="GO" id="GO:0016805">
    <property type="term" value="F:dipeptidase activity"/>
    <property type="evidence" value="ECO:0007669"/>
    <property type="project" value="TreeGrafter"/>
</dbReference>
<feature type="transmembrane region" description="Helical" evidence="8">
    <location>
        <begin position="739"/>
        <end position="762"/>
    </location>
</feature>
<dbReference type="OrthoDB" id="6730379at2759"/>